<organism evidence="5 6">
    <name type="scientific">Liquorilactobacillus cacaonum DSM 21116</name>
    <dbReference type="NCBI Taxonomy" id="1423729"/>
    <lineage>
        <taxon>Bacteria</taxon>
        <taxon>Bacillati</taxon>
        <taxon>Bacillota</taxon>
        <taxon>Bacilli</taxon>
        <taxon>Lactobacillales</taxon>
        <taxon>Lactobacillaceae</taxon>
        <taxon>Liquorilactobacillus</taxon>
    </lineage>
</organism>
<dbReference type="PROSITE" id="PS01124">
    <property type="entry name" value="HTH_ARAC_FAMILY_2"/>
    <property type="match status" value="1"/>
</dbReference>
<dbReference type="InterPro" id="IPR018060">
    <property type="entry name" value="HTH_AraC"/>
</dbReference>
<dbReference type="STRING" id="1423729.FC80_GL000934"/>
<dbReference type="PATRIC" id="fig|1423729.3.peg.945"/>
<dbReference type="SUPFAM" id="SSF46689">
    <property type="entry name" value="Homeodomain-like"/>
    <property type="match status" value="1"/>
</dbReference>
<dbReference type="Gene3D" id="1.10.10.60">
    <property type="entry name" value="Homeodomain-like"/>
    <property type="match status" value="2"/>
</dbReference>
<protein>
    <recommendedName>
        <fullName evidence="4">HTH araC/xylS-type domain-containing protein</fullName>
    </recommendedName>
</protein>
<evidence type="ECO:0000256" key="2">
    <source>
        <dbReference type="ARBA" id="ARBA00023125"/>
    </source>
</evidence>
<dbReference type="EMBL" id="AYZE01000014">
    <property type="protein sequence ID" value="KRM90939.1"/>
    <property type="molecule type" value="Genomic_DNA"/>
</dbReference>
<dbReference type="Proteomes" id="UP000051131">
    <property type="component" value="Unassembled WGS sequence"/>
</dbReference>
<keyword evidence="6" id="KW-1185">Reference proteome</keyword>
<evidence type="ECO:0000313" key="5">
    <source>
        <dbReference type="EMBL" id="KRM90939.1"/>
    </source>
</evidence>
<dbReference type="SMART" id="SM00342">
    <property type="entry name" value="HTH_ARAC"/>
    <property type="match status" value="1"/>
</dbReference>
<evidence type="ECO:0000256" key="3">
    <source>
        <dbReference type="ARBA" id="ARBA00023163"/>
    </source>
</evidence>
<comment type="caution">
    <text evidence="5">The sequence shown here is derived from an EMBL/GenBank/DDBJ whole genome shotgun (WGS) entry which is preliminary data.</text>
</comment>
<dbReference type="RefSeq" id="WP_057829153.1">
    <property type="nucleotide sequence ID" value="NZ_AYZE01000014.1"/>
</dbReference>
<proteinExistence type="predicted"/>
<name>A0A0R2CRK3_9LACO</name>
<evidence type="ECO:0000256" key="1">
    <source>
        <dbReference type="ARBA" id="ARBA00023015"/>
    </source>
</evidence>
<dbReference type="InterPro" id="IPR018062">
    <property type="entry name" value="HTH_AraC-typ_CS"/>
</dbReference>
<sequence length="283" mass="32962">MAQKDRYKNRFVNIDYIVNNDLDIQNEDGYWLTLVSTGSFEAVLNGVIRKVDSPSLMCLTQQDILQITKKTKVVATTIKFDNEFLCTLRVSEKKYLESNKPSIKAGMQLFKKRTTNCGIYQINTKIYPKILEKFLIAGGEIQVQSDEFWVCRIKKNLIELLSLVDELEKNQEKSPLNLALNYIHANYAEKITLDKLLQVSLLNRDSLNKIFRKNFKCTALQYLQQYRIKIAKELLTHTGLSLNEIAIATGFSYDTYFIKKFEKLVRQKPTDFRRKTRKLAAYQ</sequence>
<dbReference type="PANTHER" id="PTHR43280">
    <property type="entry name" value="ARAC-FAMILY TRANSCRIPTIONAL REGULATOR"/>
    <property type="match status" value="1"/>
</dbReference>
<dbReference type="PROSITE" id="PS00041">
    <property type="entry name" value="HTH_ARAC_FAMILY_1"/>
    <property type="match status" value="1"/>
</dbReference>
<dbReference type="GO" id="GO:0003700">
    <property type="term" value="F:DNA-binding transcription factor activity"/>
    <property type="evidence" value="ECO:0007669"/>
    <property type="project" value="InterPro"/>
</dbReference>
<dbReference type="AlphaFoldDB" id="A0A0R2CRK3"/>
<dbReference type="PANTHER" id="PTHR43280:SF28">
    <property type="entry name" value="HTH-TYPE TRANSCRIPTIONAL ACTIVATOR RHAS"/>
    <property type="match status" value="1"/>
</dbReference>
<feature type="domain" description="HTH araC/xylS-type" evidence="4">
    <location>
        <begin position="177"/>
        <end position="275"/>
    </location>
</feature>
<keyword evidence="2" id="KW-0238">DNA-binding</keyword>
<keyword evidence="3" id="KW-0804">Transcription</keyword>
<dbReference type="InterPro" id="IPR009057">
    <property type="entry name" value="Homeodomain-like_sf"/>
</dbReference>
<evidence type="ECO:0000313" key="6">
    <source>
        <dbReference type="Proteomes" id="UP000051131"/>
    </source>
</evidence>
<gene>
    <name evidence="5" type="ORF">FC80_GL000934</name>
</gene>
<evidence type="ECO:0000259" key="4">
    <source>
        <dbReference type="PROSITE" id="PS01124"/>
    </source>
</evidence>
<dbReference type="OrthoDB" id="9778008at2"/>
<dbReference type="Pfam" id="PF12833">
    <property type="entry name" value="HTH_18"/>
    <property type="match status" value="1"/>
</dbReference>
<keyword evidence="1" id="KW-0805">Transcription regulation</keyword>
<accession>A0A0R2CRK3</accession>
<dbReference type="GO" id="GO:0043565">
    <property type="term" value="F:sequence-specific DNA binding"/>
    <property type="evidence" value="ECO:0007669"/>
    <property type="project" value="InterPro"/>
</dbReference>
<reference evidence="5 6" key="1">
    <citation type="journal article" date="2015" name="Genome Announc.">
        <title>Expanding the biotechnology potential of lactobacilli through comparative genomics of 213 strains and associated genera.</title>
        <authorList>
            <person name="Sun Z."/>
            <person name="Harris H.M."/>
            <person name="McCann A."/>
            <person name="Guo C."/>
            <person name="Argimon S."/>
            <person name="Zhang W."/>
            <person name="Yang X."/>
            <person name="Jeffery I.B."/>
            <person name="Cooney J.C."/>
            <person name="Kagawa T.F."/>
            <person name="Liu W."/>
            <person name="Song Y."/>
            <person name="Salvetti E."/>
            <person name="Wrobel A."/>
            <person name="Rasinkangas P."/>
            <person name="Parkhill J."/>
            <person name="Rea M.C."/>
            <person name="O'Sullivan O."/>
            <person name="Ritari J."/>
            <person name="Douillard F.P."/>
            <person name="Paul Ross R."/>
            <person name="Yang R."/>
            <person name="Briner A.E."/>
            <person name="Felis G.E."/>
            <person name="de Vos W.M."/>
            <person name="Barrangou R."/>
            <person name="Klaenhammer T.R."/>
            <person name="Caufield P.W."/>
            <person name="Cui Y."/>
            <person name="Zhang H."/>
            <person name="O'Toole P.W."/>
        </authorList>
    </citation>
    <scope>NUCLEOTIDE SEQUENCE [LARGE SCALE GENOMIC DNA]</scope>
    <source>
        <strain evidence="5 6">DSM 21116</strain>
    </source>
</reference>